<dbReference type="PANTHER" id="PTHR30441:SF8">
    <property type="entry name" value="DUF748 DOMAIN-CONTAINING PROTEIN"/>
    <property type="match status" value="1"/>
</dbReference>
<evidence type="ECO:0000256" key="1">
    <source>
        <dbReference type="SAM" id="MobiDB-lite"/>
    </source>
</evidence>
<dbReference type="Proteomes" id="UP000190367">
    <property type="component" value="Unassembled WGS sequence"/>
</dbReference>
<dbReference type="EMBL" id="FUWZ01000001">
    <property type="protein sequence ID" value="SJZ76391.1"/>
    <property type="molecule type" value="Genomic_DNA"/>
</dbReference>
<evidence type="ECO:0000259" key="3">
    <source>
        <dbReference type="Pfam" id="PF05170"/>
    </source>
</evidence>
<reference evidence="5" key="1">
    <citation type="submission" date="2017-02" db="EMBL/GenBank/DDBJ databases">
        <authorList>
            <person name="Varghese N."/>
            <person name="Submissions S."/>
        </authorList>
    </citation>
    <scope>NUCLEOTIDE SEQUENCE [LARGE SCALE GENOMIC DNA]</scope>
    <source>
        <strain evidence="5">DSM 22224</strain>
    </source>
</reference>
<protein>
    <submittedName>
        <fullName evidence="4">AsmA protein</fullName>
    </submittedName>
</protein>
<dbReference type="AlphaFoldDB" id="A0A1T4NAU6"/>
<gene>
    <name evidence="4" type="ORF">SAMN04488128_1011513</name>
</gene>
<organism evidence="4 5">
    <name type="scientific">Chitinophaga eiseniae</name>
    <dbReference type="NCBI Taxonomy" id="634771"/>
    <lineage>
        <taxon>Bacteria</taxon>
        <taxon>Pseudomonadati</taxon>
        <taxon>Bacteroidota</taxon>
        <taxon>Chitinophagia</taxon>
        <taxon>Chitinophagales</taxon>
        <taxon>Chitinophagaceae</taxon>
        <taxon>Chitinophaga</taxon>
    </lineage>
</organism>
<feature type="domain" description="AsmA" evidence="3">
    <location>
        <begin position="31"/>
        <end position="198"/>
    </location>
</feature>
<keyword evidence="2" id="KW-1133">Transmembrane helix</keyword>
<keyword evidence="2" id="KW-0812">Transmembrane</keyword>
<evidence type="ECO:0000256" key="2">
    <source>
        <dbReference type="SAM" id="Phobius"/>
    </source>
</evidence>
<evidence type="ECO:0000313" key="4">
    <source>
        <dbReference type="EMBL" id="SJZ76391.1"/>
    </source>
</evidence>
<dbReference type="GO" id="GO:0005886">
    <property type="term" value="C:plasma membrane"/>
    <property type="evidence" value="ECO:0007669"/>
    <property type="project" value="TreeGrafter"/>
</dbReference>
<dbReference type="InterPro" id="IPR052894">
    <property type="entry name" value="AsmA-related"/>
</dbReference>
<name>A0A1T4NAU6_9BACT</name>
<dbReference type="STRING" id="634771.SAMN04488128_1011513"/>
<accession>A0A1T4NAU6</accession>
<proteinExistence type="predicted"/>
<dbReference type="GO" id="GO:0090313">
    <property type="term" value="P:regulation of protein targeting to membrane"/>
    <property type="evidence" value="ECO:0007669"/>
    <property type="project" value="TreeGrafter"/>
</dbReference>
<sequence length="1063" mass="117242">MPAVCIPYKGKDLIYTRIAMRNAFIKKVALKTLKIVSISIAAILALLFLLPLLFPDAVSSKIKTWANNSITGELNFSRARLSFFNHFPSLTLTLYDVSLKGGAPFQQDTLVAGKEVALGVNLKSVLSDAITIDEIFLTNGKIHIMVDSSGHPNYNVYKSAPASTASKPDSGSASMKIERIQIDHCHLIYDDQSLPMYVQARDVNYLGKGDLSKAVFDLYSRINIGSLDFNYGNTSYILSKKLNGELITKINTHSLDFIFEKNDLKINELPVRLKGAFAFLKNGYKMDFRLSSIESSLHAIFGALPPEYLTWMQHTNIDGTADVNASLIGEYIAETHTMPNLTFNMQVRDGVISNPKAPAPVKNLFLNFQSRLAGLNTDSLYLNVDSIFFNIDKDYFSSVIRVKGLKTPDIHVKLNTDIDLEKWSKAMGWQSFDLKGRLEAHLLADGPYATRIVDRSPKQQPDTVISSIPAFDLKASFRNGYFKLAALPEGLKNISFGVTANCPDNNLANTHFNIDNLNANLLSNYIKGYLRFSNAQAPVIDAQLASVLQLGDIKQFYPMDSLDVTGALHVDINTKGSYVPAKRLFPVTTAKLTMDNGALQTKYYPQPIQKINVDATITNTTGTLRSLNVNVKPIAFEFEGQPFLLKADVGNFDNLRYNITSNGTIDLGAIYKVFAIQGYDVKGFIKTNLALSGTQADAMAGRYAKLNNRGTMTVKDVVLHSDMFPLPFYISNGIFRFDQDKMWFDTFIATYGKSKLTMNGFLSNVIGYLTQKNQTLRGTFDFNSNYLLVDELMANASPVTTTTATTKTTGPSGVIMLPSNLALTLNAAADRIRFKGMNIDSFHGQVVLDSGKVALNKTGFNIIGAPVEMDATYAATQPRRATFDYHITAKEFDIRRAYNEIKIFRDMASSAASASGIVGLDYRLSGKLDGNMSPVYPSLKGGGVLSVKKIKLKGFKLMNAVSQSTGKSDIRDPDVSKVDIKSSINNNIITIERTKLRVAGFRPRFEGQVGMDGRLNLKGRLGLPPFGILGIPFNVTGTQSNPKVKLRRGSEKDQLEETPDTDE</sequence>
<dbReference type="PANTHER" id="PTHR30441">
    <property type="entry name" value="DUF748 DOMAIN-CONTAINING PROTEIN"/>
    <property type="match status" value="1"/>
</dbReference>
<feature type="transmembrane region" description="Helical" evidence="2">
    <location>
        <begin position="35"/>
        <end position="54"/>
    </location>
</feature>
<dbReference type="Pfam" id="PF05170">
    <property type="entry name" value="AsmA"/>
    <property type="match status" value="1"/>
</dbReference>
<evidence type="ECO:0000313" key="5">
    <source>
        <dbReference type="Proteomes" id="UP000190367"/>
    </source>
</evidence>
<dbReference type="InterPro" id="IPR007844">
    <property type="entry name" value="AsmA"/>
</dbReference>
<keyword evidence="2" id="KW-0472">Membrane</keyword>
<feature type="region of interest" description="Disordered" evidence="1">
    <location>
        <begin position="1039"/>
        <end position="1063"/>
    </location>
</feature>
<keyword evidence="5" id="KW-1185">Reference proteome</keyword>